<sequence>MNTRPDTPSTSTVAAGGQLGGLAVTSRPLEAYRDMFLLTDEELVAGPILDCPGGAASFGAELRALGGTAVSVDPGYAADRAELLARARADLDRVVAWHRARPDNFNWGYLVSPNAVDAFFRRGLEEFAADFALDGRRYVAASLPDLPFDDGHFRLAVSGFLLFVYPEVFDLDEHHRCLVELARVTDGEVRVFPVHDTSGTAFPALDELRAALADSGVESELRATGCSYVSSGEDRMFVCRRGRTGRGS</sequence>
<organism evidence="1 2">
    <name type="scientific">Pseudonocardia zijingensis</name>
    <dbReference type="NCBI Taxonomy" id="153376"/>
    <lineage>
        <taxon>Bacteria</taxon>
        <taxon>Bacillati</taxon>
        <taxon>Actinomycetota</taxon>
        <taxon>Actinomycetes</taxon>
        <taxon>Pseudonocardiales</taxon>
        <taxon>Pseudonocardiaceae</taxon>
        <taxon>Pseudonocardia</taxon>
    </lineage>
</organism>
<comment type="caution">
    <text evidence="1">The sequence shown here is derived from an EMBL/GenBank/DDBJ whole genome shotgun (WGS) entry which is preliminary data.</text>
</comment>
<name>A0ABN1QJU0_9PSEU</name>
<evidence type="ECO:0008006" key="3">
    <source>
        <dbReference type="Google" id="ProtNLM"/>
    </source>
</evidence>
<dbReference type="Proteomes" id="UP001499967">
    <property type="component" value="Unassembled WGS sequence"/>
</dbReference>
<gene>
    <name evidence="1" type="ORF">GCM10009559_40050</name>
</gene>
<reference evidence="1 2" key="1">
    <citation type="journal article" date="2019" name="Int. J. Syst. Evol. Microbiol.">
        <title>The Global Catalogue of Microorganisms (GCM) 10K type strain sequencing project: providing services to taxonomists for standard genome sequencing and annotation.</title>
        <authorList>
            <consortium name="The Broad Institute Genomics Platform"/>
            <consortium name="The Broad Institute Genome Sequencing Center for Infectious Disease"/>
            <person name="Wu L."/>
            <person name="Ma J."/>
        </authorList>
    </citation>
    <scope>NUCLEOTIDE SEQUENCE [LARGE SCALE GENOMIC DNA]</scope>
    <source>
        <strain evidence="1 2">JCM 11117</strain>
    </source>
</reference>
<dbReference type="EMBL" id="BAAAHP010000111">
    <property type="protein sequence ID" value="GAA0943287.1"/>
    <property type="molecule type" value="Genomic_DNA"/>
</dbReference>
<evidence type="ECO:0000313" key="1">
    <source>
        <dbReference type="EMBL" id="GAA0943287.1"/>
    </source>
</evidence>
<evidence type="ECO:0000313" key="2">
    <source>
        <dbReference type="Proteomes" id="UP001499967"/>
    </source>
</evidence>
<protein>
    <recommendedName>
        <fullName evidence="3">Methyltransferase family protein</fullName>
    </recommendedName>
</protein>
<accession>A0ABN1QJU0</accession>
<dbReference type="RefSeq" id="WP_343942999.1">
    <property type="nucleotide sequence ID" value="NZ_BAAAHP010000111.1"/>
</dbReference>
<proteinExistence type="predicted"/>
<keyword evidence="2" id="KW-1185">Reference proteome</keyword>